<evidence type="ECO:0000259" key="1">
    <source>
        <dbReference type="Pfam" id="PF00291"/>
    </source>
</evidence>
<dbReference type="Pfam" id="PF00291">
    <property type="entry name" value="PALP"/>
    <property type="match status" value="1"/>
</dbReference>
<dbReference type="EMBL" id="BARW01030320">
    <property type="protein sequence ID" value="GAJ04689.1"/>
    <property type="molecule type" value="Genomic_DNA"/>
</dbReference>
<feature type="domain" description="Tryptophan synthase beta chain-like PALP" evidence="1">
    <location>
        <begin position="2"/>
        <end position="51"/>
    </location>
</feature>
<name>X1THD3_9ZZZZ</name>
<comment type="caution">
    <text evidence="2">The sequence shown here is derived from an EMBL/GenBank/DDBJ whole genome shotgun (WGS) entry which is preliminary data.</text>
</comment>
<protein>
    <recommendedName>
        <fullName evidence="1">Tryptophan synthase beta chain-like PALP domain-containing protein</fullName>
    </recommendedName>
</protein>
<organism evidence="2">
    <name type="scientific">marine sediment metagenome</name>
    <dbReference type="NCBI Taxonomy" id="412755"/>
    <lineage>
        <taxon>unclassified sequences</taxon>
        <taxon>metagenomes</taxon>
        <taxon>ecological metagenomes</taxon>
    </lineage>
</organism>
<dbReference type="InterPro" id="IPR036052">
    <property type="entry name" value="TrpB-like_PALP_sf"/>
</dbReference>
<gene>
    <name evidence="2" type="ORF">S12H4_48503</name>
</gene>
<dbReference type="InterPro" id="IPR001926">
    <property type="entry name" value="TrpB-like_PALP"/>
</dbReference>
<sequence length="69" mass="7720">MVKEETIREAVRLLWEKDNQVVEPSGAVGLAVLIENRRRFKDKKIVAVVTGGNIDDNLFKEITGVSVPK</sequence>
<dbReference type="SUPFAM" id="SSF53686">
    <property type="entry name" value="Tryptophan synthase beta subunit-like PLP-dependent enzymes"/>
    <property type="match status" value="1"/>
</dbReference>
<dbReference type="Gene3D" id="3.40.50.1100">
    <property type="match status" value="1"/>
</dbReference>
<proteinExistence type="predicted"/>
<reference evidence="2" key="1">
    <citation type="journal article" date="2014" name="Front. Microbiol.">
        <title>High frequency of phylogenetically diverse reductive dehalogenase-homologous genes in deep subseafloor sedimentary metagenomes.</title>
        <authorList>
            <person name="Kawai M."/>
            <person name="Futagami T."/>
            <person name="Toyoda A."/>
            <person name="Takaki Y."/>
            <person name="Nishi S."/>
            <person name="Hori S."/>
            <person name="Arai W."/>
            <person name="Tsubouchi T."/>
            <person name="Morono Y."/>
            <person name="Uchiyama I."/>
            <person name="Ito T."/>
            <person name="Fujiyama A."/>
            <person name="Inagaki F."/>
            <person name="Takami H."/>
        </authorList>
    </citation>
    <scope>NUCLEOTIDE SEQUENCE</scope>
    <source>
        <strain evidence="2">Expedition CK06-06</strain>
    </source>
</reference>
<dbReference type="AlphaFoldDB" id="X1THD3"/>
<evidence type="ECO:0000313" key="2">
    <source>
        <dbReference type="EMBL" id="GAJ04689.1"/>
    </source>
</evidence>
<accession>X1THD3</accession>